<organism evidence="2">
    <name type="scientific">Serpula lacrymans var. lacrymans (strain S7.3)</name>
    <name type="common">Dry rot fungus</name>
    <dbReference type="NCBI Taxonomy" id="936435"/>
    <lineage>
        <taxon>Eukaryota</taxon>
        <taxon>Fungi</taxon>
        <taxon>Dikarya</taxon>
        <taxon>Basidiomycota</taxon>
        <taxon>Agaricomycotina</taxon>
        <taxon>Agaricomycetes</taxon>
        <taxon>Agaricomycetidae</taxon>
        <taxon>Boletales</taxon>
        <taxon>Coniophorineae</taxon>
        <taxon>Serpulaceae</taxon>
        <taxon>Serpula</taxon>
    </lineage>
</organism>
<dbReference type="Proteomes" id="UP000008063">
    <property type="component" value="Unassembled WGS sequence"/>
</dbReference>
<protein>
    <submittedName>
        <fullName evidence="1">Uncharacterized protein</fullName>
    </submittedName>
</protein>
<dbReference type="EMBL" id="GL945477">
    <property type="protein sequence ID" value="EGO01524.1"/>
    <property type="molecule type" value="Genomic_DNA"/>
</dbReference>
<evidence type="ECO:0000313" key="1">
    <source>
        <dbReference type="EMBL" id="EGO01524.1"/>
    </source>
</evidence>
<reference evidence="2" key="1">
    <citation type="journal article" date="2011" name="Science">
        <title>The plant cell wall-decomposing machinery underlies the functional diversity of forest fungi.</title>
        <authorList>
            <person name="Eastwood D.C."/>
            <person name="Floudas D."/>
            <person name="Binder M."/>
            <person name="Majcherczyk A."/>
            <person name="Schneider P."/>
            <person name="Aerts A."/>
            <person name="Asiegbu F.O."/>
            <person name="Baker S.E."/>
            <person name="Barry K."/>
            <person name="Bendiksby M."/>
            <person name="Blumentritt M."/>
            <person name="Coutinho P.M."/>
            <person name="Cullen D."/>
            <person name="de Vries R.P."/>
            <person name="Gathman A."/>
            <person name="Goodell B."/>
            <person name="Henrissat B."/>
            <person name="Ihrmark K."/>
            <person name="Kauserud H."/>
            <person name="Kohler A."/>
            <person name="LaButti K."/>
            <person name="Lapidus A."/>
            <person name="Lavin J.L."/>
            <person name="Lee Y.-H."/>
            <person name="Lindquist E."/>
            <person name="Lilly W."/>
            <person name="Lucas S."/>
            <person name="Morin E."/>
            <person name="Murat C."/>
            <person name="Oguiza J.A."/>
            <person name="Park J."/>
            <person name="Pisabarro A.G."/>
            <person name="Riley R."/>
            <person name="Rosling A."/>
            <person name="Salamov A."/>
            <person name="Schmidt O."/>
            <person name="Schmutz J."/>
            <person name="Skrede I."/>
            <person name="Stenlid J."/>
            <person name="Wiebenga A."/>
            <person name="Xie X."/>
            <person name="Kuees U."/>
            <person name="Hibbett D.S."/>
            <person name="Hoffmeister D."/>
            <person name="Hoegberg N."/>
            <person name="Martin F."/>
            <person name="Grigoriev I.V."/>
            <person name="Watkinson S.C."/>
        </authorList>
    </citation>
    <scope>NUCLEOTIDE SEQUENCE [LARGE SCALE GENOMIC DNA]</scope>
    <source>
        <strain evidence="2">strain S7.3</strain>
    </source>
</reference>
<dbReference type="AlphaFoldDB" id="F8PQ59"/>
<dbReference type="InParanoid" id="F8PQ59"/>
<sequence length="60" mass="6874">MGHASRTYRPTSRLGELLMHKRGGRKSAPFRVETQERDKTSIQEGIHKAASFNFQCEKPD</sequence>
<accession>F8PQ59</accession>
<proteinExistence type="predicted"/>
<name>F8PQ59_SERL3</name>
<evidence type="ECO:0000313" key="2">
    <source>
        <dbReference type="Proteomes" id="UP000008063"/>
    </source>
</evidence>
<keyword evidence="2" id="KW-1185">Reference proteome</keyword>
<dbReference type="HOGENOM" id="CLU_2943226_0_0_1"/>
<gene>
    <name evidence="1" type="ORF">SERLA73DRAFT_176839</name>
</gene>